<evidence type="ECO:0000313" key="2">
    <source>
        <dbReference type="Proteomes" id="UP000588158"/>
    </source>
</evidence>
<gene>
    <name evidence="1" type="ORF">HNR70_001756</name>
</gene>
<accession>A0A841ADE8</accession>
<dbReference type="RefSeq" id="WP_184325330.1">
    <property type="nucleotide sequence ID" value="NZ_JACHLZ010000001.1"/>
</dbReference>
<dbReference type="EMBL" id="JACHLZ010000001">
    <property type="protein sequence ID" value="MBB5831943.1"/>
    <property type="molecule type" value="Genomic_DNA"/>
</dbReference>
<keyword evidence="2" id="KW-1185">Reference proteome</keyword>
<dbReference type="AlphaFoldDB" id="A0A841ADE8"/>
<proteinExistence type="predicted"/>
<dbReference type="Proteomes" id="UP000588158">
    <property type="component" value="Unassembled WGS sequence"/>
</dbReference>
<protein>
    <submittedName>
        <fullName evidence="1">Uncharacterized protein</fullName>
    </submittedName>
</protein>
<name>A0A841ADE8_9MICO</name>
<comment type="caution">
    <text evidence="1">The sequence shown here is derived from an EMBL/GenBank/DDBJ whole genome shotgun (WGS) entry which is preliminary data.</text>
</comment>
<reference evidence="1 2" key="1">
    <citation type="submission" date="2020-08" db="EMBL/GenBank/DDBJ databases">
        <title>Sequencing the genomes of 1000 actinobacteria strains.</title>
        <authorList>
            <person name="Klenk H.-P."/>
        </authorList>
    </citation>
    <scope>NUCLEOTIDE SEQUENCE [LARGE SCALE GENOMIC DNA]</scope>
    <source>
        <strain evidence="1 2">DSM 28796</strain>
    </source>
</reference>
<organism evidence="1 2">
    <name type="scientific">Brachybacterium aquaticum</name>
    <dbReference type="NCBI Taxonomy" id="1432564"/>
    <lineage>
        <taxon>Bacteria</taxon>
        <taxon>Bacillati</taxon>
        <taxon>Actinomycetota</taxon>
        <taxon>Actinomycetes</taxon>
        <taxon>Micrococcales</taxon>
        <taxon>Dermabacteraceae</taxon>
        <taxon>Brachybacterium</taxon>
    </lineage>
</organism>
<sequence>MVERDDTQGENRLAWPKLVKRVAKNLLSLFGALVLIDFTGLSDIRIFAPIEPPWITKQSAQKSTPSEPANPATPTQTIEALKAGVPKASNESTVTVTWNGVGDSVVVNWDPYEYPELYWRYMEAQLAYARASPYSARECTRDRRRVSGG</sequence>
<evidence type="ECO:0000313" key="1">
    <source>
        <dbReference type="EMBL" id="MBB5831943.1"/>
    </source>
</evidence>